<dbReference type="InterPro" id="IPR032675">
    <property type="entry name" value="LRR_dom_sf"/>
</dbReference>
<dbReference type="Proteomes" id="UP001239626">
    <property type="component" value="Unassembled WGS sequence"/>
</dbReference>
<gene>
    <name evidence="1" type="ORF">J2X26_001009</name>
</gene>
<name>A0ABU0ED05_9CELL</name>
<organism evidence="1 2">
    <name type="scientific">Cellulomonas humilata</name>
    <dbReference type="NCBI Taxonomy" id="144055"/>
    <lineage>
        <taxon>Bacteria</taxon>
        <taxon>Bacillati</taxon>
        <taxon>Actinomycetota</taxon>
        <taxon>Actinomycetes</taxon>
        <taxon>Micrococcales</taxon>
        <taxon>Cellulomonadaceae</taxon>
        <taxon>Cellulomonas</taxon>
    </lineage>
</organism>
<evidence type="ECO:0008006" key="3">
    <source>
        <dbReference type="Google" id="ProtNLM"/>
    </source>
</evidence>
<proteinExistence type="predicted"/>
<keyword evidence="2" id="KW-1185">Reference proteome</keyword>
<sequence length="195" mass="22324">MRVVKGTVVVEENFSQADLVRRHASRREFELWRMRLASLEFLKDLPAIERLGLINVKVADPHALAEIGTLRNLFLNGFTSAPGWGFLAELTQIEELHILNTRGKLVLPDLTRLDHLKTFRIWGCKGLSDISILTEVPHLEEVQLVDTALTPDDLVPLLEKPSVRYLSSSFGTQRESKLFEEYLDTYGKKQWRESP</sequence>
<dbReference type="RefSeq" id="WP_307490330.1">
    <property type="nucleotide sequence ID" value="NZ_JAUSVB010000001.1"/>
</dbReference>
<protein>
    <recommendedName>
        <fullName evidence="3">Leucine-rich repeat domain-containing protein</fullName>
    </recommendedName>
</protein>
<evidence type="ECO:0000313" key="2">
    <source>
        <dbReference type="Proteomes" id="UP001239626"/>
    </source>
</evidence>
<comment type="caution">
    <text evidence="1">The sequence shown here is derived from an EMBL/GenBank/DDBJ whole genome shotgun (WGS) entry which is preliminary data.</text>
</comment>
<reference evidence="1 2" key="1">
    <citation type="submission" date="2023-07" db="EMBL/GenBank/DDBJ databases">
        <title>Sorghum-associated microbial communities from plants grown in Nebraska, USA.</title>
        <authorList>
            <person name="Schachtman D."/>
        </authorList>
    </citation>
    <scope>NUCLEOTIDE SEQUENCE [LARGE SCALE GENOMIC DNA]</scope>
    <source>
        <strain evidence="1 2">BE332</strain>
    </source>
</reference>
<evidence type="ECO:0000313" key="1">
    <source>
        <dbReference type="EMBL" id="MDQ0372712.1"/>
    </source>
</evidence>
<accession>A0ABU0ED05</accession>
<dbReference type="SUPFAM" id="SSF52058">
    <property type="entry name" value="L domain-like"/>
    <property type="match status" value="1"/>
</dbReference>
<dbReference type="EMBL" id="JAUSVB010000001">
    <property type="protein sequence ID" value="MDQ0372712.1"/>
    <property type="molecule type" value="Genomic_DNA"/>
</dbReference>
<dbReference type="Gene3D" id="3.80.10.10">
    <property type="entry name" value="Ribonuclease Inhibitor"/>
    <property type="match status" value="1"/>
</dbReference>